<protein>
    <submittedName>
        <fullName evidence="2">Uncharacterized protein</fullName>
    </submittedName>
</protein>
<keyword evidence="3" id="KW-1185">Reference proteome</keyword>
<dbReference type="EMBL" id="AVOT02024155">
    <property type="protein sequence ID" value="MBW0514672.1"/>
    <property type="molecule type" value="Genomic_DNA"/>
</dbReference>
<accession>A0A9Q3E6U6</accession>
<feature type="compositionally biased region" description="Polar residues" evidence="1">
    <location>
        <begin position="143"/>
        <end position="152"/>
    </location>
</feature>
<evidence type="ECO:0000313" key="2">
    <source>
        <dbReference type="EMBL" id="MBW0514672.1"/>
    </source>
</evidence>
<evidence type="ECO:0000256" key="1">
    <source>
        <dbReference type="SAM" id="MobiDB-lite"/>
    </source>
</evidence>
<comment type="caution">
    <text evidence="2">The sequence shown here is derived from an EMBL/GenBank/DDBJ whole genome shotgun (WGS) entry which is preliminary data.</text>
</comment>
<feature type="compositionally biased region" description="Acidic residues" evidence="1">
    <location>
        <begin position="116"/>
        <end position="127"/>
    </location>
</feature>
<dbReference type="AlphaFoldDB" id="A0A9Q3E6U6"/>
<proteinExistence type="predicted"/>
<organism evidence="2 3">
    <name type="scientific">Austropuccinia psidii MF-1</name>
    <dbReference type="NCBI Taxonomy" id="1389203"/>
    <lineage>
        <taxon>Eukaryota</taxon>
        <taxon>Fungi</taxon>
        <taxon>Dikarya</taxon>
        <taxon>Basidiomycota</taxon>
        <taxon>Pucciniomycotina</taxon>
        <taxon>Pucciniomycetes</taxon>
        <taxon>Pucciniales</taxon>
        <taxon>Sphaerophragmiaceae</taxon>
        <taxon>Austropuccinia</taxon>
    </lineage>
</organism>
<evidence type="ECO:0000313" key="3">
    <source>
        <dbReference type="Proteomes" id="UP000765509"/>
    </source>
</evidence>
<feature type="region of interest" description="Disordered" evidence="1">
    <location>
        <begin position="112"/>
        <end position="162"/>
    </location>
</feature>
<sequence>MNIQTRNHKLLTQILGELEHEGKYRCNQNCTLDEIANTLQDVRKRTNIWKYSPYQNSFFKEKQSLRVELKDKPRKMVAEVAKKENSSHNCGSANHYANNCAKEKKKVYAIEKVSEEEYPAEDSESDSMGDSIREQSEDDQDTRGNTTGNSGHTVGRRHATGH</sequence>
<reference evidence="2" key="1">
    <citation type="submission" date="2021-03" db="EMBL/GenBank/DDBJ databases">
        <title>Draft genome sequence of rust myrtle Austropuccinia psidii MF-1, a brazilian biotype.</title>
        <authorList>
            <person name="Quecine M.C."/>
            <person name="Pachon D.M.R."/>
            <person name="Bonatelli M.L."/>
            <person name="Correr F.H."/>
            <person name="Franceschini L.M."/>
            <person name="Leite T.F."/>
            <person name="Margarido G.R.A."/>
            <person name="Almeida C.A."/>
            <person name="Ferrarezi J.A."/>
            <person name="Labate C.A."/>
        </authorList>
    </citation>
    <scope>NUCLEOTIDE SEQUENCE</scope>
    <source>
        <strain evidence="2">MF-1</strain>
    </source>
</reference>
<name>A0A9Q3E6U6_9BASI</name>
<gene>
    <name evidence="2" type="ORF">O181_054387</name>
</gene>
<dbReference type="Proteomes" id="UP000765509">
    <property type="component" value="Unassembled WGS sequence"/>
</dbReference>